<evidence type="ECO:0000313" key="5">
    <source>
        <dbReference type="Proteomes" id="UP000070544"/>
    </source>
</evidence>
<organism evidence="4 5">
    <name type="scientific">Gonapodya prolifera (strain JEL478)</name>
    <name type="common">Monoblepharis prolifera</name>
    <dbReference type="NCBI Taxonomy" id="1344416"/>
    <lineage>
        <taxon>Eukaryota</taxon>
        <taxon>Fungi</taxon>
        <taxon>Fungi incertae sedis</taxon>
        <taxon>Chytridiomycota</taxon>
        <taxon>Chytridiomycota incertae sedis</taxon>
        <taxon>Monoblepharidomycetes</taxon>
        <taxon>Monoblepharidales</taxon>
        <taxon>Gonapodyaceae</taxon>
        <taxon>Gonapodya</taxon>
    </lineage>
</organism>
<name>A0A139AAP8_GONPJ</name>
<dbReference type="Pfam" id="PF05368">
    <property type="entry name" value="NmrA"/>
    <property type="match status" value="1"/>
</dbReference>
<comment type="similarity">
    <text evidence="1">Belongs to the NmrA-type oxidoreductase family.</text>
</comment>
<dbReference type="Gene3D" id="3.40.50.720">
    <property type="entry name" value="NAD(P)-binding Rossmann-like Domain"/>
    <property type="match status" value="1"/>
</dbReference>
<protein>
    <submittedName>
        <fullName evidence="4">NAD(P)-binding protein</fullName>
    </submittedName>
</protein>
<keyword evidence="5" id="KW-1185">Reference proteome</keyword>
<dbReference type="InterPro" id="IPR051164">
    <property type="entry name" value="NmrA-like_oxidored"/>
</dbReference>
<evidence type="ECO:0000256" key="2">
    <source>
        <dbReference type="ARBA" id="ARBA00022857"/>
    </source>
</evidence>
<dbReference type="OMA" id="WEQMGSK"/>
<dbReference type="InterPro" id="IPR008030">
    <property type="entry name" value="NmrA-like"/>
</dbReference>
<proteinExistence type="inferred from homology"/>
<evidence type="ECO:0000313" key="4">
    <source>
        <dbReference type="EMBL" id="KXS13901.1"/>
    </source>
</evidence>
<dbReference type="SUPFAM" id="SSF51735">
    <property type="entry name" value="NAD(P)-binding Rossmann-fold domains"/>
    <property type="match status" value="1"/>
</dbReference>
<dbReference type="PANTHER" id="PTHR42748:SF7">
    <property type="entry name" value="NMRA LIKE REDOX SENSOR 1-RELATED"/>
    <property type="match status" value="1"/>
</dbReference>
<reference evidence="4 5" key="1">
    <citation type="journal article" date="2015" name="Genome Biol. Evol.">
        <title>Phylogenomic analyses indicate that early fungi evolved digesting cell walls of algal ancestors of land plants.</title>
        <authorList>
            <person name="Chang Y."/>
            <person name="Wang S."/>
            <person name="Sekimoto S."/>
            <person name="Aerts A.L."/>
            <person name="Choi C."/>
            <person name="Clum A."/>
            <person name="LaButti K.M."/>
            <person name="Lindquist E.A."/>
            <person name="Yee Ngan C."/>
            <person name="Ohm R.A."/>
            <person name="Salamov A.A."/>
            <person name="Grigoriev I.V."/>
            <person name="Spatafora J.W."/>
            <person name="Berbee M.L."/>
        </authorList>
    </citation>
    <scope>NUCLEOTIDE SEQUENCE [LARGE SCALE GENOMIC DNA]</scope>
    <source>
        <strain evidence="4 5">JEL478</strain>
    </source>
</reference>
<dbReference type="PANTHER" id="PTHR42748">
    <property type="entry name" value="NITROGEN METABOLITE REPRESSION PROTEIN NMRA FAMILY MEMBER"/>
    <property type="match status" value="1"/>
</dbReference>
<dbReference type="OrthoDB" id="9997102at2759"/>
<dbReference type="Gene3D" id="3.90.25.10">
    <property type="entry name" value="UDP-galactose 4-epimerase, domain 1"/>
    <property type="match status" value="1"/>
</dbReference>
<gene>
    <name evidence="4" type="ORF">M427DRAFT_146300</name>
</gene>
<dbReference type="Proteomes" id="UP000070544">
    <property type="component" value="Unassembled WGS sequence"/>
</dbReference>
<dbReference type="InterPro" id="IPR036291">
    <property type="entry name" value="NAD(P)-bd_dom_sf"/>
</dbReference>
<evidence type="ECO:0000256" key="1">
    <source>
        <dbReference type="ARBA" id="ARBA00006328"/>
    </source>
</evidence>
<dbReference type="CDD" id="cd05251">
    <property type="entry name" value="NmrA_like_SDR_a"/>
    <property type="match status" value="1"/>
</dbReference>
<dbReference type="EMBL" id="KQ965773">
    <property type="protein sequence ID" value="KXS13901.1"/>
    <property type="molecule type" value="Genomic_DNA"/>
</dbReference>
<sequence length="316" mass="34743">MMSQEQEKRKILITGATGKQGGAALTAMHRDLSDRYTFRALTRNPDSEKSKSLIAKGVEVAKGDLMDKESLERAMTGVWGLYLVTDPFTNGGAKKESEMGINAVDVAFNAGVSYIVFASGGGIDNTAMRVPFPFYASKEAIQDHISSLAWPVGWATIGPTGFMENFEMSGPMSKGSISSLAKPDQKMYWISAKDIGEFVSLAFAKVDEFKGRKVDIAGDELSNNDCAAILSELTGVKWTYWRIPTFILRFISADLFQMGQAFDGYVPTEVDIAALRSLHPGLQSFRDWCKEKGIGKPGDPGTTYVYAKTFWQRIFV</sequence>
<evidence type="ECO:0000259" key="3">
    <source>
        <dbReference type="Pfam" id="PF05368"/>
    </source>
</evidence>
<dbReference type="AlphaFoldDB" id="A0A139AAP8"/>
<accession>A0A139AAP8</accession>
<keyword evidence="2" id="KW-0521">NADP</keyword>
<dbReference type="STRING" id="1344416.A0A139AAP8"/>
<feature type="domain" description="NmrA-like" evidence="3">
    <location>
        <begin position="8"/>
        <end position="251"/>
    </location>
</feature>